<dbReference type="PROSITE" id="PS51257">
    <property type="entry name" value="PROKAR_LIPOPROTEIN"/>
    <property type="match status" value="1"/>
</dbReference>
<organism evidence="1 2">
    <name type="scientific">Dipteronia dyeriana</name>
    <dbReference type="NCBI Taxonomy" id="168575"/>
    <lineage>
        <taxon>Eukaryota</taxon>
        <taxon>Viridiplantae</taxon>
        <taxon>Streptophyta</taxon>
        <taxon>Embryophyta</taxon>
        <taxon>Tracheophyta</taxon>
        <taxon>Spermatophyta</taxon>
        <taxon>Magnoliopsida</taxon>
        <taxon>eudicotyledons</taxon>
        <taxon>Gunneridae</taxon>
        <taxon>Pentapetalae</taxon>
        <taxon>rosids</taxon>
        <taxon>malvids</taxon>
        <taxon>Sapindales</taxon>
        <taxon>Sapindaceae</taxon>
        <taxon>Hippocastanoideae</taxon>
        <taxon>Acereae</taxon>
        <taxon>Dipteronia</taxon>
    </lineage>
</organism>
<sequence>MIRLWNTAPQTAVCACCLRRGTHNMSRLDFSAVCAAVRDLASTAVAVAPPARTHFLRLFLASHISTKMPTNGRGTPYVEAIILDGDRHREKITHLKLNGKSFSGMSNLRLLTINDVDVHLSEDLEYLSNELRFYFHLQPSMKYLKTINLDFSLNLIKTQDFEMIPNLERRDIQCCTKLHEVHKSVGSFGKLVVLNLNKCENLVIFPSDVYGLKSLKILNLNGCSTLDKLPLNLREVEHVKELDVSGTAIGQVPLSIVQLKYLKTLSLCGCKVEPSKTWSFSLIRSWLMLPTRKSGCMGLMLPSLVGLSFLRELNV</sequence>
<protein>
    <submittedName>
        <fullName evidence="1">Uncharacterized protein</fullName>
    </submittedName>
</protein>
<proteinExistence type="predicted"/>
<dbReference type="PANTHER" id="PTHR11017">
    <property type="entry name" value="LEUCINE-RICH REPEAT-CONTAINING PROTEIN"/>
    <property type="match status" value="1"/>
</dbReference>
<dbReference type="AlphaFoldDB" id="A0AAD9U924"/>
<comment type="caution">
    <text evidence="1">The sequence shown here is derived from an EMBL/GenBank/DDBJ whole genome shotgun (WGS) entry which is preliminary data.</text>
</comment>
<dbReference type="InterPro" id="IPR032675">
    <property type="entry name" value="LRR_dom_sf"/>
</dbReference>
<accession>A0AAD9U924</accession>
<gene>
    <name evidence="1" type="ORF">Ddye_017104</name>
</gene>
<name>A0AAD9U924_9ROSI</name>
<dbReference type="EMBL" id="JANJYI010000005">
    <property type="protein sequence ID" value="KAK2649615.1"/>
    <property type="molecule type" value="Genomic_DNA"/>
</dbReference>
<dbReference type="Proteomes" id="UP001280121">
    <property type="component" value="Unassembled WGS sequence"/>
</dbReference>
<keyword evidence="2" id="KW-1185">Reference proteome</keyword>
<dbReference type="PANTHER" id="PTHR11017:SF527">
    <property type="entry name" value="TMV RESISTANCE PROTEIN N-LIKE"/>
    <property type="match status" value="1"/>
</dbReference>
<dbReference type="GO" id="GO:0006952">
    <property type="term" value="P:defense response"/>
    <property type="evidence" value="ECO:0007669"/>
    <property type="project" value="InterPro"/>
</dbReference>
<dbReference type="SUPFAM" id="SSF52047">
    <property type="entry name" value="RNI-like"/>
    <property type="match status" value="1"/>
</dbReference>
<evidence type="ECO:0000313" key="2">
    <source>
        <dbReference type="Proteomes" id="UP001280121"/>
    </source>
</evidence>
<reference evidence="1" key="1">
    <citation type="journal article" date="2023" name="Plant J.">
        <title>Genome sequences and population genomics provide insights into the demographic history, inbreeding, and mutation load of two 'living fossil' tree species of Dipteronia.</title>
        <authorList>
            <person name="Feng Y."/>
            <person name="Comes H.P."/>
            <person name="Chen J."/>
            <person name="Zhu S."/>
            <person name="Lu R."/>
            <person name="Zhang X."/>
            <person name="Li P."/>
            <person name="Qiu J."/>
            <person name="Olsen K.M."/>
            <person name="Qiu Y."/>
        </authorList>
    </citation>
    <scope>NUCLEOTIDE SEQUENCE</scope>
    <source>
        <strain evidence="1">KIB01</strain>
    </source>
</reference>
<dbReference type="Gene3D" id="3.80.10.10">
    <property type="entry name" value="Ribonuclease Inhibitor"/>
    <property type="match status" value="1"/>
</dbReference>
<dbReference type="InterPro" id="IPR044974">
    <property type="entry name" value="Disease_R_plants"/>
</dbReference>
<evidence type="ECO:0000313" key="1">
    <source>
        <dbReference type="EMBL" id="KAK2649615.1"/>
    </source>
</evidence>